<accession>A0A2U9T8G2</accession>
<evidence type="ECO:0000313" key="1">
    <source>
        <dbReference type="EMBL" id="AWV06818.1"/>
    </source>
</evidence>
<evidence type="ECO:0000313" key="2">
    <source>
        <dbReference type="Proteomes" id="UP000249447"/>
    </source>
</evidence>
<keyword evidence="2" id="KW-1185">Reference proteome</keyword>
<gene>
    <name evidence="1" type="ORF">C9I47_1101</name>
</gene>
<dbReference type="EMBL" id="CP029843">
    <property type="protein sequence ID" value="AWV06818.1"/>
    <property type="molecule type" value="Genomic_DNA"/>
</dbReference>
<protein>
    <recommendedName>
        <fullName evidence="3">DUF1232 domain-containing protein</fullName>
    </recommendedName>
</protein>
<evidence type="ECO:0008006" key="3">
    <source>
        <dbReference type="Google" id="ProtNLM"/>
    </source>
</evidence>
<dbReference type="KEGG" id="lmb:C9I47_1101"/>
<dbReference type="Proteomes" id="UP000249447">
    <property type="component" value="Chromosome"/>
</dbReference>
<organism evidence="1 2">
    <name type="scientific">Marilutibacter maris</name>
    <dbReference type="NCBI Taxonomy" id="1605891"/>
    <lineage>
        <taxon>Bacteria</taxon>
        <taxon>Pseudomonadati</taxon>
        <taxon>Pseudomonadota</taxon>
        <taxon>Gammaproteobacteria</taxon>
        <taxon>Lysobacterales</taxon>
        <taxon>Lysobacteraceae</taxon>
        <taxon>Marilutibacter</taxon>
    </lineage>
</organism>
<sequence length="209" mass="23564">MRRALINPPSPPMPFGADALPPDARDAVMAWQPAAVASFDALLHEINPDALRVDIPRLQAVAEWLAALPPERARQLLADRLERIELIRAMLADPDWDTDAGTRARVGRLIAYMDRDDDLIPDGTPALGMLDDALMLELAWPTLEAEVEQYRDFCEYRTREHPGGDAQARRQAWFRDRLAELEQLRHNARVSAGHYVDTRASEDSPLRVV</sequence>
<name>A0A2U9T8G2_9GAMM</name>
<reference evidence="1 2" key="1">
    <citation type="submission" date="2018-05" db="EMBL/GenBank/DDBJ databases">
        <title>The complete genome of Lysobacter maris HZ9B, a marine bacterium antagonistic against terrestrial plant pathogens.</title>
        <authorList>
            <person name="Zhang X.-Q."/>
        </authorList>
    </citation>
    <scope>NUCLEOTIDE SEQUENCE [LARGE SCALE GENOMIC DNA]</scope>
    <source>
        <strain evidence="1 2">HZ9B</strain>
    </source>
</reference>
<proteinExistence type="predicted"/>
<dbReference type="RefSeq" id="WP_111265953.1">
    <property type="nucleotide sequence ID" value="NZ_CP029843.1"/>
</dbReference>
<dbReference type="OrthoDB" id="6023226at2"/>
<dbReference type="AlphaFoldDB" id="A0A2U9T8G2"/>